<feature type="transmembrane region" description="Helical" evidence="2">
    <location>
        <begin position="92"/>
        <end position="109"/>
    </location>
</feature>
<dbReference type="RefSeq" id="WP_145205650.1">
    <property type="nucleotide sequence ID" value="NZ_CP036434.1"/>
</dbReference>
<reference evidence="4 5" key="1">
    <citation type="submission" date="2019-02" db="EMBL/GenBank/DDBJ databases">
        <title>Deep-cultivation of Planctomycetes and their phenomic and genomic characterization uncovers novel biology.</title>
        <authorList>
            <person name="Wiegand S."/>
            <person name="Jogler M."/>
            <person name="Boedeker C."/>
            <person name="Pinto D."/>
            <person name="Vollmers J."/>
            <person name="Rivas-Marin E."/>
            <person name="Kohn T."/>
            <person name="Peeters S.H."/>
            <person name="Heuer A."/>
            <person name="Rast P."/>
            <person name="Oberbeckmann S."/>
            <person name="Bunk B."/>
            <person name="Jeske O."/>
            <person name="Meyerdierks A."/>
            <person name="Storesund J.E."/>
            <person name="Kallscheuer N."/>
            <person name="Luecker S."/>
            <person name="Lage O.M."/>
            <person name="Pohl T."/>
            <person name="Merkel B.J."/>
            <person name="Hornburger P."/>
            <person name="Mueller R.-W."/>
            <person name="Bruemmer F."/>
            <person name="Labrenz M."/>
            <person name="Spormann A.M."/>
            <person name="Op den Camp H."/>
            <person name="Overmann J."/>
            <person name="Amann R."/>
            <person name="Jetten M.S.M."/>
            <person name="Mascher T."/>
            <person name="Medema M.H."/>
            <person name="Devos D.P."/>
            <person name="Kaster A.-K."/>
            <person name="Ovreas L."/>
            <person name="Rohde M."/>
            <person name="Galperin M.Y."/>
            <person name="Jogler C."/>
        </authorList>
    </citation>
    <scope>NUCLEOTIDE SEQUENCE [LARGE SCALE GENOMIC DNA]</scope>
    <source>
        <strain evidence="4 5">Poly30</strain>
    </source>
</reference>
<feature type="compositionally biased region" description="Basic and acidic residues" evidence="1">
    <location>
        <begin position="798"/>
        <end position="824"/>
    </location>
</feature>
<dbReference type="EC" id="3.1.6.1" evidence="4"/>
<evidence type="ECO:0000313" key="4">
    <source>
        <dbReference type="EMBL" id="QDV10084.1"/>
    </source>
</evidence>
<evidence type="ECO:0000256" key="1">
    <source>
        <dbReference type="SAM" id="MobiDB-lite"/>
    </source>
</evidence>
<dbReference type="Gene3D" id="3.40.720.10">
    <property type="entry name" value="Alkaline Phosphatase, subunit A"/>
    <property type="match status" value="1"/>
</dbReference>
<dbReference type="InterPro" id="IPR017850">
    <property type="entry name" value="Alkaline_phosphatase_core_sf"/>
</dbReference>
<dbReference type="InterPro" id="IPR052701">
    <property type="entry name" value="GAG_Ulvan_Degrading_Sulfatases"/>
</dbReference>
<keyword evidence="4" id="KW-0378">Hydrolase</keyword>
<dbReference type="CDD" id="cd16148">
    <property type="entry name" value="sulfatase_like"/>
    <property type="match status" value="1"/>
</dbReference>
<keyword evidence="5" id="KW-1185">Reference proteome</keyword>
<accession>A0A518F176</accession>
<feature type="transmembrane region" description="Helical" evidence="2">
    <location>
        <begin position="141"/>
        <end position="160"/>
    </location>
</feature>
<evidence type="ECO:0000259" key="3">
    <source>
        <dbReference type="Pfam" id="PF00884"/>
    </source>
</evidence>
<evidence type="ECO:0000313" key="5">
    <source>
        <dbReference type="Proteomes" id="UP000320390"/>
    </source>
</evidence>
<dbReference type="Pfam" id="PF00884">
    <property type="entry name" value="Sulfatase"/>
    <property type="match status" value="1"/>
</dbReference>
<feature type="region of interest" description="Disordered" evidence="1">
    <location>
        <begin position="769"/>
        <end position="824"/>
    </location>
</feature>
<dbReference type="EMBL" id="CP036434">
    <property type="protein sequence ID" value="QDV10084.1"/>
    <property type="molecule type" value="Genomic_DNA"/>
</dbReference>
<dbReference type="SUPFAM" id="SSF53649">
    <property type="entry name" value="Alkaline phosphatase-like"/>
    <property type="match status" value="1"/>
</dbReference>
<dbReference type="GO" id="GO:0004065">
    <property type="term" value="F:arylsulfatase activity"/>
    <property type="evidence" value="ECO:0007669"/>
    <property type="project" value="UniProtKB-EC"/>
</dbReference>
<proteinExistence type="predicted"/>
<keyword evidence="2" id="KW-1133">Transmembrane helix</keyword>
<gene>
    <name evidence="4" type="ORF">Poly30_56460</name>
</gene>
<dbReference type="InterPro" id="IPR000917">
    <property type="entry name" value="Sulfatase_N"/>
</dbReference>
<keyword evidence="2" id="KW-0472">Membrane</keyword>
<feature type="transmembrane region" description="Helical" evidence="2">
    <location>
        <begin position="62"/>
        <end position="80"/>
    </location>
</feature>
<sequence>MTTESETTSKSIVLGIFPLGLALGGLLAAARALLAGFGHAPGLSEAAVSYRVLAIAERWPEMLAEALIAGVVCSLVLMFASEARPRRASTTAIAFLVTLLAAGAYLTGYPEPLPGIGVAAIGAAVGVTLIAFGLSRIPFTGVVPLVVGLGIGLGLPFAAASHVKNSQEGMPVRRILVDLVATRMAAEAGEKGMDFLEVVSQRPDAPVTTAVLTPIVDLHADTGDKPTLILPPPATVRFVVPADASGARFQAAVDIDLSSIDSLPGGPGGLESLPVTYRVRVDGQVAWETTFEHERVRPPWNVDHMQWRHVEVDGQRGVPVEPGQTVQLETELAGGLDPAAFTKEQLKLGFGGAFLVQDLRQPRRVPTPHAPNVIYVVVDTQRLDRLGCYGYPKDTTPHIDRFAEESIVFEDAYTTSSWTWPSTGSLLTSLPPDAHGVKSNASCTLAQSLTTIAEALQGRGYTTAAFVGNPIVSSTRYFDQGFETFDETRSEFRMSDELMPAALDWLETHAPLRFFLYLHLVDPHTPHRPSPTQMERLGLGPAPENWPEGGLDGIRRPSANDPGTEITPELVQYANDLYDTSVATTDMWFGRLLEKIDELGLDDRTIIVLTSDHGEELLDRGFRGHGHTVFPELVRSPLIFHVPGADPGRRMGVVSNRHVPTTIAALCDVALPGFDRPIDILNETLPDEALFETTKGEWSPQYPRNEQLFGLRSGSHTTQWRYSDLPVEEVPRSDLRYFDDRSDPAARSNVVTVSEAEARAAAERIREIVGSAREQKPTGIAGVGSGGTSTLQQIGYVGKDDDATEDPKPDEPKPEDPRPEEKKR</sequence>
<dbReference type="PANTHER" id="PTHR43751:SF3">
    <property type="entry name" value="SULFATASE N-TERMINAL DOMAIN-CONTAINING PROTEIN"/>
    <property type="match status" value="1"/>
</dbReference>
<dbReference type="PANTHER" id="PTHR43751">
    <property type="entry name" value="SULFATASE"/>
    <property type="match status" value="1"/>
</dbReference>
<dbReference type="OrthoDB" id="9803751at2"/>
<name>A0A518F176_9BACT</name>
<dbReference type="AlphaFoldDB" id="A0A518F176"/>
<feature type="transmembrane region" description="Helical" evidence="2">
    <location>
        <begin position="115"/>
        <end position="134"/>
    </location>
</feature>
<feature type="domain" description="Sulfatase N-terminal" evidence="3">
    <location>
        <begin position="371"/>
        <end position="668"/>
    </location>
</feature>
<organism evidence="4 5">
    <name type="scientific">Saltatorellus ferox</name>
    <dbReference type="NCBI Taxonomy" id="2528018"/>
    <lineage>
        <taxon>Bacteria</taxon>
        <taxon>Pseudomonadati</taxon>
        <taxon>Planctomycetota</taxon>
        <taxon>Planctomycetia</taxon>
        <taxon>Planctomycetia incertae sedis</taxon>
        <taxon>Saltatorellus</taxon>
    </lineage>
</organism>
<dbReference type="Proteomes" id="UP000320390">
    <property type="component" value="Chromosome"/>
</dbReference>
<protein>
    <submittedName>
        <fullName evidence="4">Arylsulfatase</fullName>
        <ecNumber evidence="4">3.1.6.1</ecNumber>
    </submittedName>
</protein>
<evidence type="ECO:0000256" key="2">
    <source>
        <dbReference type="SAM" id="Phobius"/>
    </source>
</evidence>
<keyword evidence="2" id="KW-0812">Transmembrane</keyword>